<evidence type="ECO:0000313" key="2">
    <source>
        <dbReference type="Proteomes" id="UP001367508"/>
    </source>
</evidence>
<evidence type="ECO:0000313" key="1">
    <source>
        <dbReference type="EMBL" id="KAK7321130.1"/>
    </source>
</evidence>
<keyword evidence="2" id="KW-1185">Reference proteome</keyword>
<proteinExistence type="predicted"/>
<sequence>MFKSPRANPRLMMALYNPLASYIVSLVCGSVHLSLCEIITNLPTKPQARRMKLHAKIIEPGTREPKSLWGVHIFQSIHMDPRLNLIILLLIKCRFLWRSLLIVPRPESEGKIRVHRTCITPDNTVDCSLVLWLVVHHVFVTYRQGET</sequence>
<dbReference type="AlphaFoldDB" id="A0AAN9KNW0"/>
<reference evidence="1 2" key="1">
    <citation type="submission" date="2024-01" db="EMBL/GenBank/DDBJ databases">
        <title>The genomes of 5 underutilized Papilionoideae crops provide insights into root nodulation and disease resistanc.</title>
        <authorList>
            <person name="Jiang F."/>
        </authorList>
    </citation>
    <scope>NUCLEOTIDE SEQUENCE [LARGE SCALE GENOMIC DNA]</scope>
    <source>
        <strain evidence="1">LVBAO_FW01</strain>
        <tissue evidence="1">Leaves</tissue>
    </source>
</reference>
<organism evidence="1 2">
    <name type="scientific">Canavalia gladiata</name>
    <name type="common">Sword bean</name>
    <name type="synonym">Dolichos gladiatus</name>
    <dbReference type="NCBI Taxonomy" id="3824"/>
    <lineage>
        <taxon>Eukaryota</taxon>
        <taxon>Viridiplantae</taxon>
        <taxon>Streptophyta</taxon>
        <taxon>Embryophyta</taxon>
        <taxon>Tracheophyta</taxon>
        <taxon>Spermatophyta</taxon>
        <taxon>Magnoliopsida</taxon>
        <taxon>eudicotyledons</taxon>
        <taxon>Gunneridae</taxon>
        <taxon>Pentapetalae</taxon>
        <taxon>rosids</taxon>
        <taxon>fabids</taxon>
        <taxon>Fabales</taxon>
        <taxon>Fabaceae</taxon>
        <taxon>Papilionoideae</taxon>
        <taxon>50 kb inversion clade</taxon>
        <taxon>NPAAA clade</taxon>
        <taxon>indigoferoid/millettioid clade</taxon>
        <taxon>Phaseoleae</taxon>
        <taxon>Canavalia</taxon>
    </lineage>
</organism>
<dbReference type="EMBL" id="JAYMYQ010000007">
    <property type="protein sequence ID" value="KAK7321130.1"/>
    <property type="molecule type" value="Genomic_DNA"/>
</dbReference>
<protein>
    <submittedName>
        <fullName evidence="1">Uncharacterized protein</fullName>
    </submittedName>
</protein>
<comment type="caution">
    <text evidence="1">The sequence shown here is derived from an EMBL/GenBank/DDBJ whole genome shotgun (WGS) entry which is preliminary data.</text>
</comment>
<name>A0AAN9KNW0_CANGL</name>
<accession>A0AAN9KNW0</accession>
<dbReference type="Proteomes" id="UP001367508">
    <property type="component" value="Unassembled WGS sequence"/>
</dbReference>
<gene>
    <name evidence="1" type="ORF">VNO77_31413</name>
</gene>